<dbReference type="Gene3D" id="3.40.50.1240">
    <property type="entry name" value="Phosphoglycerate mutase-like"/>
    <property type="match status" value="1"/>
</dbReference>
<dbReference type="SMART" id="SM00855">
    <property type="entry name" value="PGAM"/>
    <property type="match status" value="1"/>
</dbReference>
<dbReference type="Proteomes" id="UP000001882">
    <property type="component" value="Chromosome"/>
</dbReference>
<dbReference type="CDD" id="cd00761">
    <property type="entry name" value="Glyco_tranf_GTA_type"/>
    <property type="match status" value="2"/>
</dbReference>
<dbReference type="eggNOG" id="arCOG01991">
    <property type="taxonomic scope" value="Archaea"/>
</dbReference>
<dbReference type="EMBL" id="AP011532">
    <property type="protein sequence ID" value="BAI61024.1"/>
    <property type="molecule type" value="Genomic_DNA"/>
</dbReference>
<dbReference type="InterPro" id="IPR029033">
    <property type="entry name" value="His_PPase_superfam"/>
</dbReference>
<dbReference type="CAZy" id="GT2">
    <property type="family name" value="Glycosyltransferase Family 2"/>
</dbReference>
<protein>
    <recommendedName>
        <fullName evidence="1">Glycosyltransferase 2-like domain-containing protein</fullName>
    </recommendedName>
</protein>
<reference evidence="2 3" key="2">
    <citation type="journal article" date="2008" name="Int. J. Syst. Evol. Microbiol.">
        <title>Methanocella paludicola gen. nov., sp. nov., a methane-producing archaeon, the first isolate of the lineage 'Rice Cluster I', and proposal of the new archaeal order Methanocellales ord. nov.</title>
        <authorList>
            <person name="Sakai S."/>
            <person name="Imachi H."/>
            <person name="Hanada S."/>
            <person name="Ohashi A."/>
            <person name="Harada H."/>
            <person name="Kamagata Y."/>
        </authorList>
    </citation>
    <scope>NUCLEOTIDE SEQUENCE [LARGE SCALE GENOMIC DNA]</scope>
    <source>
        <strain evidence="3">DSM 17711 / JCM 13418 / NBRC 101707 / SANAE</strain>
    </source>
</reference>
<dbReference type="AlphaFoldDB" id="D1YX52"/>
<dbReference type="RefSeq" id="WP_012899703.1">
    <property type="nucleotide sequence ID" value="NC_013665.1"/>
</dbReference>
<reference evidence="2 3" key="1">
    <citation type="journal article" date="2007" name="Appl. Environ. Microbiol.">
        <title>Isolation of key methanogens for global methane emission from rice paddy fields: a novel isolate affiliated with the clone cluster rice cluster I.</title>
        <authorList>
            <person name="Sakai S."/>
            <person name="Imachi H."/>
            <person name="Sekiguchi Y."/>
            <person name="Ohashi A."/>
            <person name="Harada H."/>
            <person name="Kamagata Y."/>
        </authorList>
    </citation>
    <scope>NUCLEOTIDE SEQUENCE [LARGE SCALE GENOMIC DNA]</scope>
    <source>
        <strain evidence="3">DSM 17711 / JCM 13418 / NBRC 101707 / SANAE</strain>
    </source>
</reference>
<name>D1YX52_METPS</name>
<sequence length="1105" mass="128853">MSDSTIGPSEKVRFDTTLSLIKQQYPDSYFRLLGSGHESVILTDNRFTYKIFDNPDFKYKSLLQDFKIRFANSKRFLCILDILDIDGIPILKYEYEDSTEYTGGHEEEIIDFLVECKKYGVVCWDVKPRNFRIFKNGLRFIDYGWDIKPYNFKDFVFMVQRTYLSLRYPTATNFKELAHEALTNWELHELDGFPNFFNKVYERVLNTQIVCEYPIKYDHKKEYRSMIGDLLNKFAMGNERTIEHISPGTEPLDIVPNSINMTGPLDNLSNYAPVNVFISNCVIDLKKDQLVDYITSVKKCLVPNGLFILILPDQFYSYSIEELQLHDIRTLITKAGFSILSEDESPYYTEIYGNFKTDTLILTNRLAQTGNERISLIIKACYQDGANLERQVQHIVSQCKQPRSFLETIIVIDPKKDHFLRQFDEPSIDKTYRVLENLKMRSVIDNYYTAPDNTEQIRKINQRWFNLECSNSHSIQNIPITPQIYAFELARGDYILQADCDVMIGRRDREHDFIGDMISALKNNPDAISVSFNIAHDPDSKVNDYTSPGNGEYKPEVRFCLFDKDRLFKLRPFPNELIDGRLRLSWYQSIYEFQKRNGFVSLRGGDPRSFYVHPPNEYKRYEFTWLSIRERIGSGNIPDIQFENFDLVGIYEDWCLPKREEPYIFIICGRNITPAKFYRCWQSLKNQSRPYWGAIIIDDASTNGLPDYIGLLVKPYASKVTFIKNPSRKGVLQNIYDAIKNYCSNPYSVIIILDADDMLIGNSALNTIHRHYIAGADMTSGSTIRMDKGYYDYKPDFAHPRNHRGGDVWMHIRTFRKYLFDRIAQDDFINNGKWVDKFTELTYMVPIAEMASNPHHIKVPLYLWEPTQARNKLHYKMNRETNDFITSRKPYNKVIKPSITAISPPGEIINSLQPGQLIFIRHAERVRSDGRKDIISDDVPLTNDGAIDCKTFGKHLPIKLDLIITSPALRAVQTAENIRAGNGSDCKIIPLESLRRLKIFNYKEWRRLKNKKGWHGTIQEWVAGKISDKVIYPYDSTIIEIIKSLNIEMDKHHSQNILVVSHNHVIDLLYYYYFNYLAKNVFHLNGFVIDRNEILSGHDKLEVDQ</sequence>
<evidence type="ECO:0000313" key="3">
    <source>
        <dbReference type="Proteomes" id="UP000001882"/>
    </source>
</evidence>
<gene>
    <name evidence="2" type="ordered locus">MCP_0952</name>
</gene>
<dbReference type="InterPro" id="IPR011009">
    <property type="entry name" value="Kinase-like_dom_sf"/>
</dbReference>
<accession>D1YX52</accession>
<dbReference type="OrthoDB" id="46222at2157"/>
<evidence type="ECO:0000313" key="2">
    <source>
        <dbReference type="EMBL" id="BAI61024.1"/>
    </source>
</evidence>
<dbReference type="CDD" id="cd07067">
    <property type="entry name" value="HP_PGM_like"/>
    <property type="match status" value="1"/>
</dbReference>
<dbReference type="SUPFAM" id="SSF56112">
    <property type="entry name" value="Protein kinase-like (PK-like)"/>
    <property type="match status" value="1"/>
</dbReference>
<dbReference type="Pfam" id="PF00535">
    <property type="entry name" value="Glycos_transf_2"/>
    <property type="match status" value="1"/>
</dbReference>
<dbReference type="InterPro" id="IPR050275">
    <property type="entry name" value="PGM_Phosphatase"/>
</dbReference>
<dbReference type="STRING" id="304371.MCP_0952"/>
<dbReference type="Gene3D" id="3.90.550.10">
    <property type="entry name" value="Spore Coat Polysaccharide Biosynthesis Protein SpsA, Chain A"/>
    <property type="match status" value="2"/>
</dbReference>
<dbReference type="SUPFAM" id="SSF53254">
    <property type="entry name" value="Phosphoglycerate mutase-like"/>
    <property type="match status" value="1"/>
</dbReference>
<dbReference type="KEGG" id="mpd:MCP_0952"/>
<dbReference type="GeneID" id="8680978"/>
<dbReference type="eggNOG" id="arCOG01381">
    <property type="taxonomic scope" value="Archaea"/>
</dbReference>
<keyword evidence="3" id="KW-1185">Reference proteome</keyword>
<reference evidence="3" key="3">
    <citation type="journal article" date="2011" name="PLoS ONE">
        <title>Genome sequence of a mesophilic hydrogenotrophic methanogen Methanocella paludicola, the first cultivated representative of the order Methanocellales.</title>
        <authorList>
            <person name="Sakai S."/>
            <person name="Takaki Y."/>
            <person name="Shimamura S."/>
            <person name="Sekine M."/>
            <person name="Tajima T."/>
            <person name="Kosugi H."/>
            <person name="Ichikawa N."/>
            <person name="Tasumi E."/>
            <person name="Hiraki A.T."/>
            <person name="Shimizu A."/>
            <person name="Kato Y."/>
            <person name="Nishiko R."/>
            <person name="Mori K."/>
            <person name="Fujita N."/>
            <person name="Imachi H."/>
            <person name="Takai K."/>
        </authorList>
    </citation>
    <scope>NUCLEOTIDE SEQUENCE [LARGE SCALE GENOMIC DNA]</scope>
    <source>
        <strain evidence="3">DSM 17711 / JCM 13418 / NBRC 101707 / SANAE</strain>
    </source>
</reference>
<dbReference type="PANTHER" id="PTHR48100">
    <property type="entry name" value="BROAD-SPECIFICITY PHOSPHATASE YOR283W-RELATED"/>
    <property type="match status" value="1"/>
</dbReference>
<dbReference type="Pfam" id="PF00300">
    <property type="entry name" value="His_Phos_1"/>
    <property type="match status" value="1"/>
</dbReference>
<dbReference type="InterPro" id="IPR029044">
    <property type="entry name" value="Nucleotide-diphossugar_trans"/>
</dbReference>
<dbReference type="GO" id="GO:0005737">
    <property type="term" value="C:cytoplasm"/>
    <property type="evidence" value="ECO:0007669"/>
    <property type="project" value="TreeGrafter"/>
</dbReference>
<dbReference type="PANTHER" id="PTHR48100:SF1">
    <property type="entry name" value="HISTIDINE PHOSPHATASE FAMILY PROTEIN-RELATED"/>
    <property type="match status" value="1"/>
</dbReference>
<feature type="domain" description="Glycosyltransferase 2-like" evidence="1">
    <location>
        <begin position="675"/>
        <end position="808"/>
    </location>
</feature>
<dbReference type="SUPFAM" id="SSF53448">
    <property type="entry name" value="Nucleotide-diphospho-sugar transferases"/>
    <property type="match status" value="2"/>
</dbReference>
<dbReference type="InterPro" id="IPR001173">
    <property type="entry name" value="Glyco_trans_2-like"/>
</dbReference>
<dbReference type="GO" id="GO:0016791">
    <property type="term" value="F:phosphatase activity"/>
    <property type="evidence" value="ECO:0007669"/>
    <property type="project" value="TreeGrafter"/>
</dbReference>
<proteinExistence type="predicted"/>
<dbReference type="InterPro" id="IPR013078">
    <property type="entry name" value="His_Pase_superF_clade-1"/>
</dbReference>
<evidence type="ECO:0000259" key="1">
    <source>
        <dbReference type="Pfam" id="PF00535"/>
    </source>
</evidence>
<organism evidence="2 3">
    <name type="scientific">Methanocella paludicola (strain DSM 17711 / JCM 13418 / NBRC 101707 / SANAE)</name>
    <dbReference type="NCBI Taxonomy" id="304371"/>
    <lineage>
        <taxon>Archaea</taxon>
        <taxon>Methanobacteriati</taxon>
        <taxon>Methanobacteriota</taxon>
        <taxon>Stenosarchaea group</taxon>
        <taxon>Methanomicrobia</taxon>
        <taxon>Methanocellales</taxon>
        <taxon>Methanocellaceae</taxon>
        <taxon>Methanocella</taxon>
    </lineage>
</organism>
<dbReference type="InParanoid" id="D1YX52"/>